<organism evidence="1 2">
    <name type="scientific">Erythrobacter fulvus</name>
    <dbReference type="NCBI Taxonomy" id="2987523"/>
    <lineage>
        <taxon>Bacteria</taxon>
        <taxon>Pseudomonadati</taxon>
        <taxon>Pseudomonadota</taxon>
        <taxon>Alphaproteobacteria</taxon>
        <taxon>Sphingomonadales</taxon>
        <taxon>Erythrobacteraceae</taxon>
        <taxon>Erythrobacter/Porphyrobacter group</taxon>
        <taxon>Erythrobacter</taxon>
    </lineage>
</organism>
<name>A0ABT5JNX2_9SPHN</name>
<accession>A0ABT5JNX2</accession>
<reference evidence="1 2" key="1">
    <citation type="submission" date="2022-10" db="EMBL/GenBank/DDBJ databases">
        <title>Erythrobacter sp. sf7 Genome sequencing.</title>
        <authorList>
            <person name="Park S."/>
        </authorList>
    </citation>
    <scope>NUCLEOTIDE SEQUENCE [LARGE SCALE GENOMIC DNA]</scope>
    <source>
        <strain evidence="2">sf7</strain>
    </source>
</reference>
<protein>
    <submittedName>
        <fullName evidence="1">Uncharacterized protein</fullName>
    </submittedName>
</protein>
<evidence type="ECO:0000313" key="1">
    <source>
        <dbReference type="EMBL" id="MDC8754309.1"/>
    </source>
</evidence>
<gene>
    <name evidence="1" type="ORF">OIK40_06585</name>
</gene>
<dbReference type="EMBL" id="JAQQXQ010000004">
    <property type="protein sequence ID" value="MDC8754309.1"/>
    <property type="molecule type" value="Genomic_DNA"/>
</dbReference>
<dbReference type="Proteomes" id="UP001216558">
    <property type="component" value="Unassembled WGS sequence"/>
</dbReference>
<sequence length="76" mass="8699">MPAKTVTIGQQVVETIPRRVAARQPYPTYIIDKKMKKYRNCGLSAGARLAIYLRMQLRYEKNCKSTRMMSLAGGEF</sequence>
<proteinExistence type="predicted"/>
<evidence type="ECO:0000313" key="2">
    <source>
        <dbReference type="Proteomes" id="UP001216558"/>
    </source>
</evidence>
<keyword evidence="2" id="KW-1185">Reference proteome</keyword>
<comment type="caution">
    <text evidence="1">The sequence shown here is derived from an EMBL/GenBank/DDBJ whole genome shotgun (WGS) entry which is preliminary data.</text>
</comment>